<dbReference type="Gene3D" id="1.25.40.10">
    <property type="entry name" value="Tetratricopeptide repeat domain"/>
    <property type="match status" value="1"/>
</dbReference>
<dbReference type="Pfam" id="PF13432">
    <property type="entry name" value="TPR_16"/>
    <property type="match status" value="1"/>
</dbReference>
<evidence type="ECO:0000313" key="3">
    <source>
        <dbReference type="EMBL" id="UZD56115.1"/>
    </source>
</evidence>
<name>A0ABY6MVR9_9BURK</name>
<evidence type="ECO:0000256" key="1">
    <source>
        <dbReference type="SAM" id="SignalP"/>
    </source>
</evidence>
<dbReference type="Pfam" id="PF13529">
    <property type="entry name" value="Peptidase_C39_2"/>
    <property type="match status" value="1"/>
</dbReference>
<dbReference type="SUPFAM" id="SSF48452">
    <property type="entry name" value="TPR-like"/>
    <property type="match status" value="1"/>
</dbReference>
<keyword evidence="1" id="KW-0732">Signal</keyword>
<dbReference type="EMBL" id="CP110257">
    <property type="protein sequence ID" value="UZD56115.1"/>
    <property type="molecule type" value="Genomic_DNA"/>
</dbReference>
<dbReference type="RefSeq" id="WP_264893931.1">
    <property type="nucleotide sequence ID" value="NZ_CP110257.1"/>
</dbReference>
<dbReference type="CDD" id="cd02549">
    <property type="entry name" value="Peptidase_C39A"/>
    <property type="match status" value="1"/>
</dbReference>
<feature type="chain" id="PRO_5045189748" evidence="1">
    <location>
        <begin position="25"/>
        <end position="315"/>
    </location>
</feature>
<organism evidence="3 4">
    <name type="scientific">Caldimonas aquatica</name>
    <dbReference type="NCBI Taxonomy" id="376175"/>
    <lineage>
        <taxon>Bacteria</taxon>
        <taxon>Pseudomonadati</taxon>
        <taxon>Pseudomonadota</taxon>
        <taxon>Betaproteobacteria</taxon>
        <taxon>Burkholderiales</taxon>
        <taxon>Sphaerotilaceae</taxon>
        <taxon>Caldimonas</taxon>
    </lineage>
</organism>
<evidence type="ECO:0000259" key="2">
    <source>
        <dbReference type="Pfam" id="PF13529"/>
    </source>
</evidence>
<dbReference type="InterPro" id="IPR039564">
    <property type="entry name" value="Peptidase_C39-like"/>
</dbReference>
<protein>
    <submittedName>
        <fullName evidence="3">PA2778 family cysteine peptidase</fullName>
    </submittedName>
</protein>
<dbReference type="NCBIfam" id="NF033920">
    <property type="entry name" value="C39_PA2778_fam"/>
    <property type="match status" value="1"/>
</dbReference>
<dbReference type="InterPro" id="IPR011990">
    <property type="entry name" value="TPR-like_helical_dom_sf"/>
</dbReference>
<evidence type="ECO:0000313" key="4">
    <source>
        <dbReference type="Proteomes" id="UP001163266"/>
    </source>
</evidence>
<gene>
    <name evidence="3" type="ORF">OMP39_05955</name>
</gene>
<dbReference type="InterPro" id="IPR039563">
    <property type="entry name" value="Peptidase_C39_single_dom"/>
</dbReference>
<accession>A0ABY6MVR9</accession>
<reference evidence="3" key="1">
    <citation type="submission" date="2022-10" db="EMBL/GenBank/DDBJ databases">
        <title>Complete genome sequence of Schlegelella aquatica LMG 23380.</title>
        <authorList>
            <person name="Musilova J."/>
            <person name="Kourilova X."/>
            <person name="Bezdicek M."/>
            <person name="Hermankova K."/>
            <person name="Obruca S."/>
            <person name="Sedlar K."/>
        </authorList>
    </citation>
    <scope>NUCLEOTIDE SEQUENCE</scope>
    <source>
        <strain evidence="3">LMG 23380</strain>
    </source>
</reference>
<dbReference type="Proteomes" id="UP001163266">
    <property type="component" value="Chromosome"/>
</dbReference>
<dbReference type="PROSITE" id="PS51257">
    <property type="entry name" value="PROKAR_LIPOPROTEIN"/>
    <property type="match status" value="1"/>
</dbReference>
<dbReference type="Gene3D" id="3.90.70.10">
    <property type="entry name" value="Cysteine proteinases"/>
    <property type="match status" value="1"/>
</dbReference>
<keyword evidence="4" id="KW-1185">Reference proteome</keyword>
<proteinExistence type="predicted"/>
<sequence>MQRRSLLIAGASLALLGGCATQTAALRFGAVEGLPRRAELVDTPFFPQDQRYLCGPESLAAVLQATGLAVTPPDLVPQVYVPGRQGSLQAEMLAATRRQGAVAYVLPPRLEALLREVAAGTPVVILQNLGLQWAPTWHYAVVVGYDLDEGLVLLRSGPVRRQEMALRTFEHTWARSDHWAFVALAPGRLPATVGEAEAVRSLVAFERVAPPALAVRAYERALTRWPGVLTLQMGLGNALYAAGRKAEAADRFEAAAREHRHAAAWINLGTVALELGQRTRAEAAAREAVALGGAWSTQARELQARLHADGRGPLR</sequence>
<feature type="domain" description="Peptidase C39-like" evidence="2">
    <location>
        <begin position="42"/>
        <end position="152"/>
    </location>
</feature>
<feature type="signal peptide" evidence="1">
    <location>
        <begin position="1"/>
        <end position="24"/>
    </location>
</feature>